<protein>
    <submittedName>
        <fullName evidence="5">Transcriptional regulator</fullName>
    </submittedName>
</protein>
<feature type="DNA-binding region" description="OmpR/PhoB-type" evidence="2">
    <location>
        <begin position="3"/>
        <end position="101"/>
    </location>
</feature>
<feature type="domain" description="OmpR/PhoB-type" evidence="4">
    <location>
        <begin position="3"/>
        <end position="101"/>
    </location>
</feature>
<dbReference type="PROSITE" id="PS51755">
    <property type="entry name" value="OMPR_PHOB"/>
    <property type="match status" value="1"/>
</dbReference>
<dbReference type="Proteomes" id="UP000265938">
    <property type="component" value="Unassembled WGS sequence"/>
</dbReference>
<dbReference type="SMART" id="SM00028">
    <property type="entry name" value="TPR"/>
    <property type="match status" value="2"/>
</dbReference>
<evidence type="ECO:0000313" key="6">
    <source>
        <dbReference type="Proteomes" id="UP000265938"/>
    </source>
</evidence>
<keyword evidence="1 2" id="KW-0238">DNA-binding</keyword>
<dbReference type="GO" id="GO:0000160">
    <property type="term" value="P:phosphorelay signal transduction system"/>
    <property type="evidence" value="ECO:0007669"/>
    <property type="project" value="InterPro"/>
</dbReference>
<dbReference type="InterPro" id="IPR001867">
    <property type="entry name" value="OmpR/PhoB-type_DNA-bd"/>
</dbReference>
<reference evidence="5 6" key="1">
    <citation type="submission" date="2018-09" db="EMBL/GenBank/DDBJ databases">
        <title>Identification of marine bacteria producing industrial enzymes.</title>
        <authorList>
            <person name="Cheng T.H."/>
            <person name="Saidin J."/>
            <person name="Muhd D.D."/>
            <person name="Isa M.N.M."/>
            <person name="Bakar M.F.A."/>
            <person name="Ismail N."/>
        </authorList>
    </citation>
    <scope>NUCLEOTIDE SEQUENCE [LARGE SCALE GENOMIC DNA]</scope>
    <source>
        <strain evidence="5 6">MNAD 1.6</strain>
    </source>
</reference>
<evidence type="ECO:0000313" key="5">
    <source>
        <dbReference type="EMBL" id="RJF37427.1"/>
    </source>
</evidence>
<dbReference type="SUPFAM" id="SSF46894">
    <property type="entry name" value="C-terminal effector domain of the bipartite response regulators"/>
    <property type="match status" value="1"/>
</dbReference>
<evidence type="ECO:0000259" key="4">
    <source>
        <dbReference type="PROSITE" id="PS51755"/>
    </source>
</evidence>
<name>A0A3A3EQD2_9GAMM</name>
<dbReference type="InterPro" id="IPR027417">
    <property type="entry name" value="P-loop_NTPase"/>
</dbReference>
<accession>A0A3A3EQD2</accession>
<dbReference type="GO" id="GO:0003677">
    <property type="term" value="F:DNA binding"/>
    <property type="evidence" value="ECO:0007669"/>
    <property type="project" value="UniProtKB-UniRule"/>
</dbReference>
<organism evidence="5 6">
    <name type="scientific">Pseudoalteromonas gelatinilytica</name>
    <dbReference type="NCBI Taxonomy" id="1703256"/>
    <lineage>
        <taxon>Bacteria</taxon>
        <taxon>Pseudomonadati</taxon>
        <taxon>Pseudomonadota</taxon>
        <taxon>Gammaproteobacteria</taxon>
        <taxon>Alteromonadales</taxon>
        <taxon>Pseudoalteromonadaceae</taxon>
        <taxon>Pseudoalteromonas</taxon>
    </lineage>
</organism>
<dbReference type="GO" id="GO:0006355">
    <property type="term" value="P:regulation of DNA-templated transcription"/>
    <property type="evidence" value="ECO:0007669"/>
    <property type="project" value="InterPro"/>
</dbReference>
<comment type="caution">
    <text evidence="5">The sequence shown here is derived from an EMBL/GenBank/DDBJ whole genome shotgun (WGS) entry which is preliminary data.</text>
</comment>
<evidence type="ECO:0000256" key="2">
    <source>
        <dbReference type="PROSITE-ProRule" id="PRU01091"/>
    </source>
</evidence>
<dbReference type="InterPro" id="IPR011990">
    <property type="entry name" value="TPR-like_helical_dom_sf"/>
</dbReference>
<dbReference type="Pfam" id="PF00486">
    <property type="entry name" value="Trans_reg_C"/>
    <property type="match status" value="1"/>
</dbReference>
<feature type="coiled-coil region" evidence="3">
    <location>
        <begin position="835"/>
        <end position="869"/>
    </location>
</feature>
<evidence type="ECO:0000256" key="3">
    <source>
        <dbReference type="SAM" id="Coils"/>
    </source>
</evidence>
<dbReference type="AlphaFoldDB" id="A0A3A3EQD2"/>
<sequence length="1084" mass="122247">MNTALFFVGEWQVTPATNSIRRGEQTKHLEPKAMDVLLLLCEKQGELLTSEEIISHCWPNVALGDNPLHKVITQLRKAFDDKASDPHYIETIRKRGYRVIAEINFPLNEEQKASQTSWQGDSPFVGLSAFAPEQADVFFGRNKQIATLLQRVSAQIEFGRAFCLILGASGSGKSSLVNAGVLPALMSSNGYDGIRVHSYCQLDFADVSKERLLLDLASTLLDLEINDAPVLSDISADALAELLLTDPEQVISRCKAALAALNKERTTPYLFLFIDRLEVLLSSPLFSDDERNQLLALIERLATSGCMIIFSACRNDFYPQVVSQPSLMAGKANGAHFDLLAPTRSELKQMIRLPALAAGLSWQHHPEHHTPLDEQLCNDTANNPDALPMLQYTLQQLYLQRSPDNELLFSEYQALGTIEGAIGQKAEQVFCQLPKDQQTELAAVLSKLITLSPDGETLTSRAARWSELTSTAATKLVQAMVDSRLFVSHLKNEQACFSLAHEALLRHWQRAIDWVQEHQQSLAIQSRVQLATERWLLEHKHSDFLLAQGKPLQEAQSLVKNPMFSLSSDDQALIKASNNKAKRKKRVLQITAAALVCLTFIATFMSVRSYHAEQIAKQKRQEAESLLGFMVGEFADKLRSVERMDLLDGISNKALEYFTNQDEEAASLFDFSDKQDQFNNRFQYAQTLEAMGEVAYSRGKTDEAFTAFENARTRLESLLKVQPNNLDLLMLAGANAFWLGNLTYEQSNYLATEPMFKRYLAYSEMMYQLAPNDFNSIMELSYSHNSLGSLYLTQFNYTLAKQSFTESLKLKNQALELKPNNKNLLRDKTDTISWIATTDERLGNLNAALEMLEQASQELINMLETSQNDASIYNYLANTYMQQSFLLSYFPNKKAAFLKAEKATNAINQARIQDPKNQKFQRTFYRSLAYQLMLLDKNKTSERVKDVLSYIDNQGFSNTTLINIQIDVIHYLINRNLLREAEDLLLKLESNSDFIERISDTSKIENLAALIKVNLIKAKLAEDKIARQQACQEAINAIEENNNGDKSIKRTYPLIQAYTCLNKESEVGTIKSKLIELGITNFDL</sequence>
<dbReference type="Gene3D" id="3.40.50.300">
    <property type="entry name" value="P-loop containing nucleotide triphosphate hydrolases"/>
    <property type="match status" value="1"/>
</dbReference>
<proteinExistence type="predicted"/>
<dbReference type="InterPro" id="IPR036388">
    <property type="entry name" value="WH-like_DNA-bd_sf"/>
</dbReference>
<gene>
    <name evidence="5" type="ORF">D4741_04970</name>
</gene>
<dbReference type="InterPro" id="IPR049052">
    <property type="entry name" value="nSTAND1"/>
</dbReference>
<dbReference type="PANTHER" id="PTHR47691">
    <property type="entry name" value="REGULATOR-RELATED"/>
    <property type="match status" value="1"/>
</dbReference>
<dbReference type="CDD" id="cd00383">
    <property type="entry name" value="trans_reg_C"/>
    <property type="match status" value="1"/>
</dbReference>
<dbReference type="SUPFAM" id="SSF52540">
    <property type="entry name" value="P-loop containing nucleoside triphosphate hydrolases"/>
    <property type="match status" value="1"/>
</dbReference>
<dbReference type="InterPro" id="IPR016032">
    <property type="entry name" value="Sig_transdc_resp-reg_C-effctor"/>
</dbReference>
<dbReference type="SUPFAM" id="SSF48452">
    <property type="entry name" value="TPR-like"/>
    <property type="match status" value="1"/>
</dbReference>
<evidence type="ECO:0000256" key="1">
    <source>
        <dbReference type="ARBA" id="ARBA00023125"/>
    </source>
</evidence>
<keyword evidence="3" id="KW-0175">Coiled coil</keyword>
<dbReference type="Pfam" id="PF20703">
    <property type="entry name" value="nSTAND1"/>
    <property type="match status" value="1"/>
</dbReference>
<dbReference type="Gene3D" id="1.10.10.10">
    <property type="entry name" value="Winged helix-like DNA-binding domain superfamily/Winged helix DNA-binding domain"/>
    <property type="match status" value="1"/>
</dbReference>
<dbReference type="RefSeq" id="WP_119852190.1">
    <property type="nucleotide sequence ID" value="NZ_QYSE01000001.1"/>
</dbReference>
<dbReference type="PANTHER" id="PTHR47691:SF3">
    <property type="entry name" value="HTH-TYPE TRANSCRIPTIONAL REGULATOR RV0890C-RELATED"/>
    <property type="match status" value="1"/>
</dbReference>
<dbReference type="EMBL" id="QYSE01000001">
    <property type="protein sequence ID" value="RJF37427.1"/>
    <property type="molecule type" value="Genomic_DNA"/>
</dbReference>
<dbReference type="Gene3D" id="1.25.40.10">
    <property type="entry name" value="Tetratricopeptide repeat domain"/>
    <property type="match status" value="2"/>
</dbReference>
<dbReference type="InterPro" id="IPR019734">
    <property type="entry name" value="TPR_rpt"/>
</dbReference>
<dbReference type="SMART" id="SM00862">
    <property type="entry name" value="Trans_reg_C"/>
    <property type="match status" value="1"/>
</dbReference>